<accession>A0A1I7JMJ5</accession>
<proteinExistence type="predicted"/>
<dbReference type="Pfam" id="PF00534">
    <property type="entry name" value="Glycos_transf_1"/>
    <property type="match status" value="1"/>
</dbReference>
<feature type="domain" description="Glycosyltransferase subfamily 4-like N-terminal" evidence="2">
    <location>
        <begin position="115"/>
        <end position="210"/>
    </location>
</feature>
<gene>
    <name evidence="3" type="ORF">SAMN04487941_3033</name>
</gene>
<name>A0A1I7JMJ5_9BACT</name>
<feature type="domain" description="Glycosyl transferase family 1" evidence="1">
    <location>
        <begin position="216"/>
        <end position="364"/>
    </location>
</feature>
<dbReference type="EMBL" id="FPCA01000003">
    <property type="protein sequence ID" value="SFU86386.1"/>
    <property type="molecule type" value="Genomic_DNA"/>
</dbReference>
<dbReference type="Proteomes" id="UP000182491">
    <property type="component" value="Unassembled WGS sequence"/>
</dbReference>
<keyword evidence="4" id="KW-1185">Reference proteome</keyword>
<protein>
    <submittedName>
        <fullName evidence="3">Glycosyltransferase involved in cell wall bisynthesis</fullName>
    </submittedName>
</protein>
<evidence type="ECO:0000259" key="1">
    <source>
        <dbReference type="Pfam" id="PF00534"/>
    </source>
</evidence>
<dbReference type="Pfam" id="PF13439">
    <property type="entry name" value="Glyco_transf_4"/>
    <property type="match status" value="1"/>
</dbReference>
<evidence type="ECO:0000313" key="3">
    <source>
        <dbReference type="EMBL" id="SFU86386.1"/>
    </source>
</evidence>
<keyword evidence="3" id="KW-0808">Transferase</keyword>
<dbReference type="AlphaFoldDB" id="A0A1I7JMJ5"/>
<dbReference type="InterPro" id="IPR028098">
    <property type="entry name" value="Glyco_trans_4-like_N"/>
</dbReference>
<dbReference type="GO" id="GO:0016757">
    <property type="term" value="F:glycosyltransferase activity"/>
    <property type="evidence" value="ECO:0007669"/>
    <property type="project" value="InterPro"/>
</dbReference>
<dbReference type="OrthoDB" id="9795068at2"/>
<dbReference type="InterPro" id="IPR050194">
    <property type="entry name" value="Glycosyltransferase_grp1"/>
</dbReference>
<dbReference type="Gene3D" id="3.40.50.2000">
    <property type="entry name" value="Glycogen Phosphorylase B"/>
    <property type="match status" value="2"/>
</dbReference>
<sequence length="404" mass="45238">MNIFIIPSWYPSVDFPVSGSFLVKQLQQLSSRYTDINIGVSNWGQNRSDLALQAKDHLHNLKKLFAATIHPQKETLRQNHAVYYHPTFTWTQHIAQGNLEGVVKANLSNLKAFEADFGPVDLIHAQTARPAGIIAKRLSDETGIPFCITEHTGPFPDKYSVGKDGKLKPALKLAYDSSAQNIAESHFQKQRMQAQGISRVTVIPNFVEEDFFKCSLKSDSRAFRFFSLGYIHPKKGFDTLLAAFKLVVSEYESASLTIGGTGEYLETYRQLTADAGILDKVSWLGEINREEALHQYQNCDAFVLASQYEALGNVFLEAIACGKPIIATKCGAPEETVNETNGVAVEKNNPEALSKAMLYLINNIGKYDSRQIRQDFMSRFSSQAVMPQLYSLYKNISSLHPRQR</sequence>
<evidence type="ECO:0000259" key="2">
    <source>
        <dbReference type="Pfam" id="PF13439"/>
    </source>
</evidence>
<reference evidence="4" key="1">
    <citation type="submission" date="2016-10" db="EMBL/GenBank/DDBJ databases">
        <authorList>
            <person name="Varghese N."/>
        </authorList>
    </citation>
    <scope>NUCLEOTIDE SEQUENCE [LARGE SCALE GENOMIC DNA]</scope>
    <source>
        <strain evidence="4">DSM 18820</strain>
    </source>
</reference>
<dbReference type="SUPFAM" id="SSF53756">
    <property type="entry name" value="UDP-Glycosyltransferase/glycogen phosphorylase"/>
    <property type="match status" value="1"/>
</dbReference>
<dbReference type="STRING" id="388950.GCA_001611675_02032"/>
<evidence type="ECO:0000313" key="4">
    <source>
        <dbReference type="Proteomes" id="UP000182491"/>
    </source>
</evidence>
<organism evidence="3 4">
    <name type="scientific">Pontibacter akesuensis</name>
    <dbReference type="NCBI Taxonomy" id="388950"/>
    <lineage>
        <taxon>Bacteria</taxon>
        <taxon>Pseudomonadati</taxon>
        <taxon>Bacteroidota</taxon>
        <taxon>Cytophagia</taxon>
        <taxon>Cytophagales</taxon>
        <taxon>Hymenobacteraceae</taxon>
        <taxon>Pontibacter</taxon>
    </lineage>
</organism>
<dbReference type="InterPro" id="IPR001296">
    <property type="entry name" value="Glyco_trans_1"/>
</dbReference>
<dbReference type="PANTHER" id="PTHR45947">
    <property type="entry name" value="SULFOQUINOVOSYL TRANSFERASE SQD2"/>
    <property type="match status" value="1"/>
</dbReference>
<dbReference type="PANTHER" id="PTHR45947:SF3">
    <property type="entry name" value="SULFOQUINOVOSYL TRANSFERASE SQD2"/>
    <property type="match status" value="1"/>
</dbReference>